<protein>
    <submittedName>
        <fullName evidence="5">Extracellular solute-binding protein</fullName>
    </submittedName>
</protein>
<evidence type="ECO:0000313" key="5">
    <source>
        <dbReference type="EMBL" id="TDK27939.1"/>
    </source>
</evidence>
<feature type="chain" id="PRO_5039675142" evidence="4">
    <location>
        <begin position="25"/>
        <end position="462"/>
    </location>
</feature>
<comment type="caution">
    <text evidence="5">The sequence shown here is derived from an EMBL/GenBank/DDBJ whole genome shotgun (WGS) entry which is preliminary data.</text>
</comment>
<dbReference type="Gene3D" id="3.40.190.10">
    <property type="entry name" value="Periplasmic binding protein-like II"/>
    <property type="match status" value="1"/>
</dbReference>
<dbReference type="Proteomes" id="UP000295411">
    <property type="component" value="Unassembled WGS sequence"/>
</dbReference>
<dbReference type="OrthoDB" id="9770625at2"/>
<keyword evidence="3 4" id="KW-0732">Signal</keyword>
<evidence type="ECO:0000313" key="6">
    <source>
        <dbReference type="Proteomes" id="UP000295411"/>
    </source>
</evidence>
<dbReference type="Pfam" id="PF01547">
    <property type="entry name" value="SBP_bac_1"/>
    <property type="match status" value="1"/>
</dbReference>
<evidence type="ECO:0000256" key="2">
    <source>
        <dbReference type="ARBA" id="ARBA00022448"/>
    </source>
</evidence>
<dbReference type="PANTHER" id="PTHR43649:SF34">
    <property type="entry name" value="ABC TRANSPORTER PERIPLASMIC-BINDING PROTEIN YCJN-RELATED"/>
    <property type="match status" value="1"/>
</dbReference>
<dbReference type="PANTHER" id="PTHR43649">
    <property type="entry name" value="ARABINOSE-BINDING PROTEIN-RELATED"/>
    <property type="match status" value="1"/>
</dbReference>
<dbReference type="RefSeq" id="WP_133402352.1">
    <property type="nucleotide sequence ID" value="NZ_SMTK01000001.1"/>
</dbReference>
<name>A0A4R5U2P9_9MICC</name>
<dbReference type="SUPFAM" id="SSF53850">
    <property type="entry name" value="Periplasmic binding protein-like II"/>
    <property type="match status" value="1"/>
</dbReference>
<evidence type="ECO:0000256" key="4">
    <source>
        <dbReference type="SAM" id="SignalP"/>
    </source>
</evidence>
<proteinExistence type="inferred from homology"/>
<feature type="signal peptide" evidence="4">
    <location>
        <begin position="1"/>
        <end position="24"/>
    </location>
</feature>
<reference evidence="5 6" key="1">
    <citation type="submission" date="2019-03" db="EMBL/GenBank/DDBJ databases">
        <title>Arthrobacter sp. nov., an bacterium isolated from biocrust in Mu Us Desert.</title>
        <authorList>
            <person name="Lixiong L."/>
        </authorList>
    </citation>
    <scope>NUCLEOTIDE SEQUENCE [LARGE SCALE GENOMIC DNA]</scope>
    <source>
        <strain evidence="5 6">SLN-3</strain>
    </source>
</reference>
<gene>
    <name evidence="5" type="ORF">E2F48_02165</name>
</gene>
<keyword evidence="6" id="KW-1185">Reference proteome</keyword>
<accession>A0A4R5U2P9</accession>
<comment type="similarity">
    <text evidence="1">Belongs to the bacterial solute-binding protein 1 family.</text>
</comment>
<dbReference type="PROSITE" id="PS51257">
    <property type="entry name" value="PROKAR_LIPOPROTEIN"/>
    <property type="match status" value="1"/>
</dbReference>
<dbReference type="InterPro" id="IPR006059">
    <property type="entry name" value="SBP"/>
</dbReference>
<organism evidence="5 6">
    <name type="scientific">Arthrobacter crusticola</name>
    <dbReference type="NCBI Taxonomy" id="2547960"/>
    <lineage>
        <taxon>Bacteria</taxon>
        <taxon>Bacillati</taxon>
        <taxon>Actinomycetota</taxon>
        <taxon>Actinomycetes</taxon>
        <taxon>Micrococcales</taxon>
        <taxon>Micrococcaceae</taxon>
        <taxon>Arthrobacter</taxon>
    </lineage>
</organism>
<dbReference type="InterPro" id="IPR050490">
    <property type="entry name" value="Bact_solute-bd_prot1"/>
</dbReference>
<evidence type="ECO:0000256" key="3">
    <source>
        <dbReference type="ARBA" id="ARBA00022729"/>
    </source>
</evidence>
<evidence type="ECO:0000256" key="1">
    <source>
        <dbReference type="ARBA" id="ARBA00008520"/>
    </source>
</evidence>
<keyword evidence="2" id="KW-0813">Transport</keyword>
<sequence length="462" mass="48316">MLNRRLTAGSVLMTALLAVTGCTGSGETSEDDGALIVWTTEDVAERVATQQAIMDRFTESTGTDVELVAIAEDQLSSVLSSSAAAGELPDVIGALSLNGMNQLYTDGLLDTGAAADVVEELGADTFSARALELTSAEGEQLSVPSDAFAQLLYYRKDLFEEEGLDAPDSYEAIEAAAKALDAEGMAGIVAATAPADSFTQQTFEQIALANGCELVDSEGEVTLDSSECEEAFSFYGNLIRDYSVPGNQDADTTRASYFAGEAAMTVWSSFMLDELAGLRNDALPTCPECGDNPRFLAENTGIVSAIQGPSGEEPAGYGEVVSWNILNDASADAQDLVTFMMSEGYEDWLGVAPEGKLPVRLGTADAPTEYVDAWQSLEAGVETRALLSDIYPAETLQALTESTDTFKRWGIPQGQGALAAAVGGQFIAPQIVAQMISAGSSGADAAAQAQEEAEGLKADLGQ</sequence>
<dbReference type="EMBL" id="SMTK01000001">
    <property type="protein sequence ID" value="TDK27939.1"/>
    <property type="molecule type" value="Genomic_DNA"/>
</dbReference>
<dbReference type="AlphaFoldDB" id="A0A4R5U2P9"/>